<dbReference type="Proteomes" id="UP001317322">
    <property type="component" value="Chromosome"/>
</dbReference>
<dbReference type="Pfam" id="PF13411">
    <property type="entry name" value="MerR_1"/>
    <property type="match status" value="1"/>
</dbReference>
<sequence length="257" mass="27907">MDHMLRIGEIARGTGVSRRMLRHWEQLGLVEPASTDLMTGYRRYAPSQVGRVRAVASLRALGFGLDAIGDLLDGNLDERRLVDLLRTREQELVAQVDEASRRLAEVRSRLATFEKGRNTVMSTLDLAPLPALRLWGVRASVRDETEIPDAARRLRGELRDRLGDDDAVVLLYDGTADDAILVTAGTPTPVDGLTVVDVAAVDEGVAVTFDAPPDVADAWIGLDAALADRGLRATGVYRQTTAPDGTVTLQAEVRRTG</sequence>
<keyword evidence="2" id="KW-0175">Coiled coil</keyword>
<organism evidence="4 5">
    <name type="scientific">Cellulomonas wangsupingiae</name>
    <dbReference type="NCBI Taxonomy" id="2968085"/>
    <lineage>
        <taxon>Bacteria</taxon>
        <taxon>Bacillati</taxon>
        <taxon>Actinomycetota</taxon>
        <taxon>Actinomycetes</taxon>
        <taxon>Micrococcales</taxon>
        <taxon>Cellulomonadaceae</taxon>
        <taxon>Cellulomonas</taxon>
    </lineage>
</organism>
<dbReference type="PANTHER" id="PTHR30204:SF97">
    <property type="entry name" value="MERR FAMILY REGULATORY PROTEIN"/>
    <property type="match status" value="1"/>
</dbReference>
<feature type="coiled-coil region" evidence="2">
    <location>
        <begin position="82"/>
        <end position="109"/>
    </location>
</feature>
<dbReference type="InterPro" id="IPR009061">
    <property type="entry name" value="DNA-bd_dom_put_sf"/>
</dbReference>
<dbReference type="InterPro" id="IPR000551">
    <property type="entry name" value="MerR-type_HTH_dom"/>
</dbReference>
<reference evidence="4 5" key="1">
    <citation type="submission" date="2022-07" db="EMBL/GenBank/DDBJ databases">
        <title>Novel species in genus cellulomonas.</title>
        <authorList>
            <person name="Ye L."/>
        </authorList>
    </citation>
    <scope>NUCLEOTIDE SEQUENCE [LARGE SCALE GENOMIC DNA]</scope>
    <source>
        <strain evidence="5">zg-Y908</strain>
    </source>
</reference>
<evidence type="ECO:0000313" key="5">
    <source>
        <dbReference type="Proteomes" id="UP001317322"/>
    </source>
</evidence>
<protein>
    <submittedName>
        <fullName evidence="4">MerR family transcriptional regulator</fullName>
    </submittedName>
</protein>
<dbReference type="EMBL" id="CP101989">
    <property type="protein sequence ID" value="UUI65535.1"/>
    <property type="molecule type" value="Genomic_DNA"/>
</dbReference>
<keyword evidence="1" id="KW-0238">DNA-binding</keyword>
<dbReference type="InterPro" id="IPR047057">
    <property type="entry name" value="MerR_fam"/>
</dbReference>
<name>A0ABY5K6D3_9CELL</name>
<evidence type="ECO:0000313" key="4">
    <source>
        <dbReference type="EMBL" id="UUI65535.1"/>
    </source>
</evidence>
<keyword evidence="5" id="KW-1185">Reference proteome</keyword>
<accession>A0ABY5K6D3</accession>
<evidence type="ECO:0000256" key="2">
    <source>
        <dbReference type="SAM" id="Coils"/>
    </source>
</evidence>
<dbReference type="PROSITE" id="PS00552">
    <property type="entry name" value="HTH_MERR_1"/>
    <property type="match status" value="1"/>
</dbReference>
<dbReference type="RefSeq" id="WP_227564830.1">
    <property type="nucleotide sequence ID" value="NZ_CP101989.1"/>
</dbReference>
<feature type="domain" description="HTH merR-type" evidence="3">
    <location>
        <begin position="4"/>
        <end position="74"/>
    </location>
</feature>
<dbReference type="SMART" id="SM00422">
    <property type="entry name" value="HTH_MERR"/>
    <property type="match status" value="1"/>
</dbReference>
<dbReference type="PANTHER" id="PTHR30204">
    <property type="entry name" value="REDOX-CYCLING DRUG-SENSING TRANSCRIPTIONAL ACTIVATOR SOXR"/>
    <property type="match status" value="1"/>
</dbReference>
<dbReference type="Gene3D" id="1.10.1660.10">
    <property type="match status" value="1"/>
</dbReference>
<dbReference type="PROSITE" id="PS50937">
    <property type="entry name" value="HTH_MERR_2"/>
    <property type="match status" value="1"/>
</dbReference>
<evidence type="ECO:0000259" key="3">
    <source>
        <dbReference type="PROSITE" id="PS50937"/>
    </source>
</evidence>
<dbReference type="SUPFAM" id="SSF46955">
    <property type="entry name" value="Putative DNA-binding domain"/>
    <property type="match status" value="1"/>
</dbReference>
<proteinExistence type="predicted"/>
<evidence type="ECO:0000256" key="1">
    <source>
        <dbReference type="ARBA" id="ARBA00023125"/>
    </source>
</evidence>
<gene>
    <name evidence="4" type="ORF">NP075_01985</name>
</gene>